<dbReference type="Gene3D" id="1.20.1070.10">
    <property type="entry name" value="Rhodopsin 7-helix transmembrane proteins"/>
    <property type="match status" value="1"/>
</dbReference>
<feature type="transmembrane region" description="Helical" evidence="10">
    <location>
        <begin position="925"/>
        <end position="942"/>
    </location>
</feature>
<comment type="subcellular location">
    <subcellularLocation>
        <location evidence="1">Membrane</location>
        <topology evidence="1">Multi-pass membrane protein</topology>
    </subcellularLocation>
</comment>
<dbReference type="SMART" id="SM00159">
    <property type="entry name" value="PTX"/>
    <property type="match status" value="1"/>
</dbReference>
<feature type="chain" id="PRO_5041711196" description="Adhesion G-protein coupled receptor G4" evidence="11">
    <location>
        <begin position="20"/>
        <end position="1214"/>
    </location>
</feature>
<feature type="region of interest" description="Disordered" evidence="9">
    <location>
        <begin position="357"/>
        <end position="400"/>
    </location>
</feature>
<feature type="compositionally biased region" description="Polar residues" evidence="9">
    <location>
        <begin position="1203"/>
        <end position="1214"/>
    </location>
</feature>
<keyword evidence="16" id="KW-1185">Reference proteome</keyword>
<dbReference type="InterPro" id="IPR000832">
    <property type="entry name" value="GPCR_2_secretin-like"/>
</dbReference>
<reference evidence="15" key="1">
    <citation type="submission" date="2023-07" db="EMBL/GenBank/DDBJ databases">
        <title>Chromosome-level Genome Assembly of Striped Snakehead (Channa striata).</title>
        <authorList>
            <person name="Liu H."/>
        </authorList>
    </citation>
    <scope>NUCLEOTIDE SEQUENCE</scope>
    <source>
        <strain evidence="15">Gz</strain>
        <tissue evidence="15">Muscle</tissue>
    </source>
</reference>
<evidence type="ECO:0000313" key="16">
    <source>
        <dbReference type="Proteomes" id="UP001187415"/>
    </source>
</evidence>
<feature type="region of interest" description="Disordered" evidence="9">
    <location>
        <begin position="1187"/>
        <end position="1214"/>
    </location>
</feature>
<feature type="disulfide bond" evidence="8">
    <location>
        <begin position="55"/>
        <end position="114"/>
    </location>
</feature>
<feature type="transmembrane region" description="Helical" evidence="10">
    <location>
        <begin position="1094"/>
        <end position="1115"/>
    </location>
</feature>
<dbReference type="InterPro" id="IPR001759">
    <property type="entry name" value="PTX_dom"/>
</dbReference>
<organism evidence="15 16">
    <name type="scientific">Channa striata</name>
    <name type="common">Snakehead murrel</name>
    <name type="synonym">Ophicephalus striatus</name>
    <dbReference type="NCBI Taxonomy" id="64152"/>
    <lineage>
        <taxon>Eukaryota</taxon>
        <taxon>Metazoa</taxon>
        <taxon>Chordata</taxon>
        <taxon>Craniata</taxon>
        <taxon>Vertebrata</taxon>
        <taxon>Euteleostomi</taxon>
        <taxon>Actinopterygii</taxon>
        <taxon>Neopterygii</taxon>
        <taxon>Teleostei</taxon>
        <taxon>Neoteleostei</taxon>
        <taxon>Acanthomorphata</taxon>
        <taxon>Anabantaria</taxon>
        <taxon>Anabantiformes</taxon>
        <taxon>Channoidei</taxon>
        <taxon>Channidae</taxon>
        <taxon>Channa</taxon>
    </lineage>
</organism>
<evidence type="ECO:0000256" key="10">
    <source>
        <dbReference type="SAM" id="Phobius"/>
    </source>
</evidence>
<keyword evidence="5 10" id="KW-1133">Transmembrane helix</keyword>
<feature type="domain" description="Pentraxin (PTX)" evidence="14">
    <location>
        <begin position="25"/>
        <end position="225"/>
    </location>
</feature>
<dbReference type="Gene3D" id="2.60.120.200">
    <property type="match status" value="1"/>
</dbReference>
<feature type="domain" description="G-protein coupled receptors family 2 profile 2" evidence="13">
    <location>
        <begin position="889"/>
        <end position="1145"/>
    </location>
</feature>
<feature type="transmembrane region" description="Helical" evidence="10">
    <location>
        <begin position="891"/>
        <end position="913"/>
    </location>
</feature>
<name>A0AA88MZZ1_CHASR</name>
<feature type="domain" description="GAIN-B" evidence="12">
    <location>
        <begin position="719"/>
        <end position="880"/>
    </location>
</feature>
<dbReference type="PROSITE" id="PS51828">
    <property type="entry name" value="PTX_2"/>
    <property type="match status" value="1"/>
</dbReference>
<dbReference type="PROSITE" id="PS50221">
    <property type="entry name" value="GAIN_B"/>
    <property type="match status" value="1"/>
</dbReference>
<dbReference type="GO" id="GO:0005886">
    <property type="term" value="C:plasma membrane"/>
    <property type="evidence" value="ECO:0007669"/>
    <property type="project" value="TreeGrafter"/>
</dbReference>
<dbReference type="SUPFAM" id="SSF49899">
    <property type="entry name" value="Concanavalin A-like lectins/glucanases"/>
    <property type="match status" value="1"/>
</dbReference>
<evidence type="ECO:0000256" key="3">
    <source>
        <dbReference type="ARBA" id="ARBA00022692"/>
    </source>
</evidence>
<evidence type="ECO:0000313" key="15">
    <source>
        <dbReference type="EMBL" id="KAK2848946.1"/>
    </source>
</evidence>
<feature type="transmembrane region" description="Helical" evidence="10">
    <location>
        <begin position="1047"/>
        <end position="1073"/>
    </location>
</feature>
<comment type="caution">
    <text evidence="15">The sequence shown here is derived from an EMBL/GenBank/DDBJ whole genome shotgun (WGS) entry which is preliminary data.</text>
</comment>
<evidence type="ECO:0000256" key="1">
    <source>
        <dbReference type="ARBA" id="ARBA00004141"/>
    </source>
</evidence>
<dbReference type="PRINTS" id="PR00249">
    <property type="entry name" value="GPCRSECRETIN"/>
</dbReference>
<dbReference type="EMBL" id="JAUPFM010000006">
    <property type="protein sequence ID" value="KAK2848946.1"/>
    <property type="molecule type" value="Genomic_DNA"/>
</dbReference>
<evidence type="ECO:0000256" key="6">
    <source>
        <dbReference type="ARBA" id="ARBA00023136"/>
    </source>
</evidence>
<dbReference type="GO" id="GO:0004930">
    <property type="term" value="F:G protein-coupled receptor activity"/>
    <property type="evidence" value="ECO:0007669"/>
    <property type="project" value="InterPro"/>
</dbReference>
<dbReference type="GO" id="GO:0007189">
    <property type="term" value="P:adenylate cyclase-activating G protein-coupled receptor signaling pathway"/>
    <property type="evidence" value="ECO:0007669"/>
    <property type="project" value="TreeGrafter"/>
</dbReference>
<keyword evidence="3 10" id="KW-0812">Transmembrane</keyword>
<dbReference type="InterPro" id="IPR000203">
    <property type="entry name" value="GPS"/>
</dbReference>
<evidence type="ECO:0000256" key="11">
    <source>
        <dbReference type="SAM" id="SignalP"/>
    </source>
</evidence>
<evidence type="ECO:0000256" key="2">
    <source>
        <dbReference type="ARBA" id="ARBA00007343"/>
    </source>
</evidence>
<dbReference type="Pfam" id="PF13385">
    <property type="entry name" value="Laminin_G_3"/>
    <property type="match status" value="1"/>
</dbReference>
<comment type="similarity">
    <text evidence="2">Belongs to the G-protein coupled receptor 2 family. Adhesion G-protein coupled receptor (ADGR) subfamily.</text>
</comment>
<dbReference type="GO" id="GO:0007166">
    <property type="term" value="P:cell surface receptor signaling pathway"/>
    <property type="evidence" value="ECO:0007669"/>
    <property type="project" value="InterPro"/>
</dbReference>
<evidence type="ECO:0000256" key="7">
    <source>
        <dbReference type="ARBA" id="ARBA00023157"/>
    </source>
</evidence>
<dbReference type="SMART" id="SM00303">
    <property type="entry name" value="GPS"/>
    <property type="match status" value="1"/>
</dbReference>
<evidence type="ECO:0000259" key="12">
    <source>
        <dbReference type="PROSITE" id="PS50221"/>
    </source>
</evidence>
<accession>A0AA88MZZ1</accession>
<dbReference type="AlphaFoldDB" id="A0AA88MZZ1"/>
<dbReference type="CDD" id="cd15997">
    <property type="entry name" value="7tmB2_GPR112"/>
    <property type="match status" value="1"/>
</dbReference>
<dbReference type="InterPro" id="IPR057244">
    <property type="entry name" value="GAIN_B"/>
</dbReference>
<dbReference type="Pfam" id="PF00002">
    <property type="entry name" value="7tm_2"/>
    <property type="match status" value="1"/>
</dbReference>
<keyword evidence="7 8" id="KW-1015">Disulfide bond</keyword>
<gene>
    <name evidence="15" type="ORF">Q5P01_008780</name>
</gene>
<dbReference type="FunFam" id="1.20.1070.10:FF:000043">
    <property type="entry name" value="adhesion G-protein coupled receptor G2 isoform X1"/>
    <property type="match status" value="1"/>
</dbReference>
<dbReference type="Pfam" id="PF01825">
    <property type="entry name" value="GPS"/>
    <property type="match status" value="1"/>
</dbReference>
<keyword evidence="6 10" id="KW-0472">Membrane</keyword>
<feature type="compositionally biased region" description="Polar residues" evidence="9">
    <location>
        <begin position="387"/>
        <end position="400"/>
    </location>
</feature>
<dbReference type="PROSITE" id="PS50261">
    <property type="entry name" value="G_PROTEIN_RECEP_F2_4"/>
    <property type="match status" value="1"/>
</dbReference>
<dbReference type="InterPro" id="IPR013320">
    <property type="entry name" value="ConA-like_dom_sf"/>
</dbReference>
<dbReference type="PANTHER" id="PTHR12011:SF277">
    <property type="entry name" value="ADHESION G-PROTEIN COUPLED RECEPTOR G4"/>
    <property type="match status" value="1"/>
</dbReference>
<evidence type="ECO:0000256" key="9">
    <source>
        <dbReference type="SAM" id="MobiDB-lite"/>
    </source>
</evidence>
<dbReference type="InterPro" id="IPR017981">
    <property type="entry name" value="GPCR_2-like_7TM"/>
</dbReference>
<evidence type="ECO:0000259" key="13">
    <source>
        <dbReference type="PROSITE" id="PS50261"/>
    </source>
</evidence>
<dbReference type="InterPro" id="IPR017983">
    <property type="entry name" value="GPCR_2_secretin-like_CS"/>
</dbReference>
<evidence type="ECO:0000256" key="4">
    <source>
        <dbReference type="ARBA" id="ARBA00022729"/>
    </source>
</evidence>
<evidence type="ECO:0000256" key="8">
    <source>
        <dbReference type="PROSITE-ProRule" id="PRU01172"/>
    </source>
</evidence>
<feature type="compositionally biased region" description="Polar residues" evidence="9">
    <location>
        <begin position="369"/>
        <end position="380"/>
    </location>
</feature>
<dbReference type="PROSITE" id="PS00650">
    <property type="entry name" value="G_PROTEIN_RECEP_F2_2"/>
    <property type="match status" value="1"/>
</dbReference>
<feature type="transmembrane region" description="Helical" evidence="10">
    <location>
        <begin position="1121"/>
        <end position="1143"/>
    </location>
</feature>
<proteinExistence type="inferred from homology"/>
<evidence type="ECO:0008006" key="17">
    <source>
        <dbReference type="Google" id="ProtNLM"/>
    </source>
</evidence>
<keyword evidence="4 11" id="KW-0732">Signal</keyword>
<feature type="transmembrane region" description="Helical" evidence="10">
    <location>
        <begin position="962"/>
        <end position="984"/>
    </location>
</feature>
<dbReference type="InterPro" id="IPR046338">
    <property type="entry name" value="GAIN_dom_sf"/>
</dbReference>
<evidence type="ECO:0000256" key="5">
    <source>
        <dbReference type="ARBA" id="ARBA00022989"/>
    </source>
</evidence>
<evidence type="ECO:0000259" key="14">
    <source>
        <dbReference type="PROSITE" id="PS51828"/>
    </source>
</evidence>
<dbReference type="Gene3D" id="2.60.220.50">
    <property type="match status" value="1"/>
</dbReference>
<dbReference type="SUPFAM" id="SSF81321">
    <property type="entry name" value="Family A G protein-coupled receptor-like"/>
    <property type="match status" value="1"/>
</dbReference>
<dbReference type="PANTHER" id="PTHR12011">
    <property type="entry name" value="ADHESION G-PROTEIN COUPLED RECEPTOR"/>
    <property type="match status" value="1"/>
</dbReference>
<dbReference type="Proteomes" id="UP001187415">
    <property type="component" value="Unassembled WGS sequence"/>
</dbReference>
<sequence length="1214" mass="134556">MSQTICLCLLSSVLLPVASVSTSLWGKKVQLNGQPCVWQLQPHAMVPALQELTACILIRFHLATQWTAFDYKAPGSSRIELGLGGTSGKLTVWMFGEQWNLKQSLELTEWYSLCLTWSGRARRLKLYINGIPQQMFPVKPTLHQTLGQNGTLTLGVSHYVDANGEVQEINGNNLLGEIGMFRVWSREWSAEKLKTQSCADGDVVNWDQRQWKYSCAPKTDNSLHCVWSHYKIKMWIFIVHSTQPEKCSVQREAVTRIWLMSIFPPNISVHDIFVSSPSYTCHVVNNSAALREQQPQGSRALSNSTCDNCFRSEVLVNVNPAASVAAIQTDVSALLSLTFSYDVLNLTAEPSSISISPVELPPVEADPATTVSTGEQTGPTLSLPAQPKSTTDGPVDLNQTTDKSDTFFRVNLTLSMSGNPSNPKDVIEKWVKEALEVNGTMVVLNLIITENIGRLHRTMEETIEVATSHGQQKQYYCAFHLQEYNINSVAEIKTLIDAALTSKYENGSIIIEPKATVEHIEPENCLEETTSTIYGTYIWPETFPQVQQEMGCEKPHSGRAVRLCKLDIETDKSSWGKPDMTECTPRVTISDLSNITVTTDNAAEVVDMIQGLVDVQLGNSAELSSSELDSVVEKLGEVIDVSIINTDVGGNIVNILSNILLSETNVTPVANVVLNLTDRMGDNMDFQSESVSLTAPSLALSMVNVDPDGFTGLTFGVSSMSSLLNPQTFVNQSFENDPLPDTVATISLPSALHNFFPSGERETTRVQFQFYGTHDLFQDPSTNNSAQSNSILNSYVISANINNSHVSNLTDRVVVTLRHQTPTQPGDKVQCRFWDFQKNGGQGGWNSRGCETHSISSNRTSCLCDHLTHFAVLLDVSRAPISEVDSHILTVISYIGCGISSMFLGITLLTYLSFEKLRRDYPSKILINLSVALLGLSMLFLLDSWLSSFSNYHLCIATAATLHYFLLASFTWMGLEAVHMYFALVKVFSVYVSSYILKFCAIGWGVPLVIVSLVLAIDKDAYGSSVPEEGVMVLQSTLQFCWLQNDVFFYVTVVTFILLILLCNTSVLVMVLIQIRQMKVNKPSANSSSSPRDLRAVASLTVLLGLTWSMGLFSFGPGRVVLMYLFSIFNTLQGFFVFLFHCLMKENVRKQWRVHLCCGQIRRSDYSDWSRTVTVDKRFRKENLVNSDSLASEDTSSIRKVSDSSASNQHQQGA</sequence>
<protein>
    <recommendedName>
        <fullName evidence="17">Adhesion G-protein coupled receptor G4</fullName>
    </recommendedName>
</protein>
<feature type="signal peptide" evidence="11">
    <location>
        <begin position="1"/>
        <end position="19"/>
    </location>
</feature>
<feature type="transmembrane region" description="Helical" evidence="10">
    <location>
        <begin position="996"/>
        <end position="1017"/>
    </location>
</feature>